<comment type="catalytic activity">
    <reaction evidence="1">
        <text>ATP + protein L-histidine = ADP + protein N-phospho-L-histidine.</text>
        <dbReference type="EC" id="2.7.13.3"/>
    </reaction>
</comment>
<evidence type="ECO:0000259" key="8">
    <source>
        <dbReference type="PROSITE" id="PS50109"/>
    </source>
</evidence>
<dbReference type="Gene3D" id="3.30.565.10">
    <property type="entry name" value="Histidine kinase-like ATPase, C-terminal domain"/>
    <property type="match status" value="1"/>
</dbReference>
<dbReference type="EC" id="2.7.13.3" evidence="2"/>
<dbReference type="Gene3D" id="1.10.287.130">
    <property type="match status" value="1"/>
</dbReference>
<feature type="domain" description="Histidine kinase" evidence="8">
    <location>
        <begin position="553"/>
        <end position="717"/>
    </location>
</feature>
<sequence length="1213" mass="131017">MHVSTRVHEEEERGERMPEVGFFLPPSPGAGSQILQGPPSVSSRSLNQDFHGIVRRECLSRYSSVVAPITFLFMCLIVAVPLMKYLSSQSLTGENRMGLMSGPPFLISEAFVFCLARVALSADTKLLKMTALGVLRLRILLFTLAVVFMNPSFLEKAALTQADSLGAIELDLGETAGLLINYYAIAPDRTFVSVLVASWWTCHLGVEVFVGTAHAAHRIVHYSTIGLLLVLIANSWNEWLSHSHERYWEAQNSANKVEMLNRRQKAFLLKLSHELRTPVTSLKFCCTSLLAQLSPFNASPPPGTPTQKPDRLGSQAEVLTPTNTNGKHIRSPPPSSPPRTPPQDPRSTQLIPSPVPSHSASFHAPLSHRERHRDDSCSPPLSPKMTTSKIPPDGARRTSQVDSQAPHSAADALPIPQLIYDVTICSAAATNILQVTNNLLEVSQMVVVPTDREAPSAEKGFQHNRSSSTKCSSNDPFGFESDTASPRVPEADDSPIENRRGDDFLSGYAVVSKPRWCSLKSLFIPAEELSVPLMEAKRNSFLTNLSTVPCLSVYADETRLQSVLLNLLSNASRFTVNGHVETKVVVHETSIETEEKDQKSLVRLPEEPGNPPPLWMHAAGEEEKGEAAGPQWKKRLILIRMQVSVKDTGCGIDPVCLPTIMCGESPSDTRTETGGGGSALGLRLCKLVLNAMGGSLSVHSEGEGKGTEVKFQVCLYAVRSGTSEEGPEKEAEGQGGEEQQGKTAEAEAAEGAHSERHVSSFESHQPSSSLDLPRDHQMGEVAGQDGARIDITPSSPSRATVQSRLRPSLLSVVDEMSEWPAVSKTESDRGESCISPAATVSVGLPDFISVRRKQPHSHLTSSITRTSPGIMDNIPAASCLTTTAASGTELRRRSTRSSSKAATLAGNPLQPSLPSPSGLHSLSSIPSHLLQLAGSNGVQRLCSLAARYETVRSSVSIIIVEDDFFMRTIVERLIRSLANESVNRSNRKGQGGGEGGGSETGSTKEEAANVPVDRCIIKTYEDGRNVVGTLVVSPSSEPASPGRRKPVSKHLCFLLTDMEMPNVSGLTLGRLLKKQEECSVDGVETHQPGELKLLRVGVQKDQQGMQTPNRQEEGAHSSDQKFCCPSAEEAGKDVEGEKGQVDTVKVGSPSTASFRTFHTNSSSEEKILIYPVLYSAQSRKAFIQDLGRPRPMSVRRGGGGDAAAAAAWRPLHT</sequence>
<dbReference type="PROSITE" id="PS50109">
    <property type="entry name" value="HIS_KIN"/>
    <property type="match status" value="1"/>
</dbReference>
<keyword evidence="3" id="KW-0597">Phosphoprotein</keyword>
<feature type="compositionally biased region" description="Basic and acidic residues" evidence="6">
    <location>
        <begin position="1"/>
        <end position="18"/>
    </location>
</feature>
<feature type="transmembrane region" description="Helical" evidence="7">
    <location>
        <begin position="65"/>
        <end position="83"/>
    </location>
</feature>
<dbReference type="GO" id="GO:0000155">
    <property type="term" value="F:phosphorelay sensor kinase activity"/>
    <property type="evidence" value="ECO:0007669"/>
    <property type="project" value="InterPro"/>
</dbReference>
<dbReference type="InterPro" id="IPR036890">
    <property type="entry name" value="HATPase_C_sf"/>
</dbReference>
<evidence type="ECO:0000256" key="2">
    <source>
        <dbReference type="ARBA" id="ARBA00012438"/>
    </source>
</evidence>
<keyword evidence="5" id="KW-0418">Kinase</keyword>
<protein>
    <recommendedName>
        <fullName evidence="2">histidine kinase</fullName>
        <ecNumber evidence="2">2.7.13.3</ecNumber>
    </recommendedName>
</protein>
<feature type="transmembrane region" description="Helical" evidence="7">
    <location>
        <begin position="134"/>
        <end position="154"/>
    </location>
</feature>
<reference evidence="9" key="1">
    <citation type="submission" date="2014-11" db="EMBL/GenBank/DDBJ databases">
        <authorList>
            <person name="Otto D Thomas"/>
            <person name="Naeem Raeece"/>
        </authorList>
    </citation>
    <scope>NUCLEOTIDE SEQUENCE</scope>
</reference>
<feature type="region of interest" description="Disordered" evidence="6">
    <location>
        <begin position="721"/>
        <end position="804"/>
    </location>
</feature>
<feature type="compositionally biased region" description="Polar residues" evidence="6">
    <location>
        <begin position="760"/>
        <end position="770"/>
    </location>
</feature>
<dbReference type="Pfam" id="PF02518">
    <property type="entry name" value="HATPase_c"/>
    <property type="match status" value="1"/>
</dbReference>
<dbReference type="InterPro" id="IPR036097">
    <property type="entry name" value="HisK_dim/P_sf"/>
</dbReference>
<dbReference type="PRINTS" id="PR00344">
    <property type="entry name" value="BCTRLSENSOR"/>
</dbReference>
<feature type="region of interest" description="Disordered" evidence="6">
    <location>
        <begin position="982"/>
        <end position="1007"/>
    </location>
</feature>
<evidence type="ECO:0000256" key="6">
    <source>
        <dbReference type="SAM" id="MobiDB-lite"/>
    </source>
</evidence>
<name>A0A0G4G2P3_9ALVE</name>
<feature type="region of interest" description="Disordered" evidence="6">
    <location>
        <begin position="1100"/>
        <end position="1123"/>
    </location>
</feature>
<dbReference type="CDD" id="cd00082">
    <property type="entry name" value="HisKA"/>
    <property type="match status" value="1"/>
</dbReference>
<feature type="region of interest" description="Disordered" evidence="6">
    <location>
        <begin position="321"/>
        <end position="408"/>
    </location>
</feature>
<dbReference type="PANTHER" id="PTHR43047">
    <property type="entry name" value="TWO-COMPONENT HISTIDINE PROTEIN KINASE"/>
    <property type="match status" value="1"/>
</dbReference>
<dbReference type="EMBL" id="CDMZ01000836">
    <property type="protein sequence ID" value="CEM22454.1"/>
    <property type="molecule type" value="Genomic_DNA"/>
</dbReference>
<organism evidence="9">
    <name type="scientific">Chromera velia CCMP2878</name>
    <dbReference type="NCBI Taxonomy" id="1169474"/>
    <lineage>
        <taxon>Eukaryota</taxon>
        <taxon>Sar</taxon>
        <taxon>Alveolata</taxon>
        <taxon>Colpodellida</taxon>
        <taxon>Chromeraceae</taxon>
        <taxon>Chromera</taxon>
    </lineage>
</organism>
<dbReference type="InterPro" id="IPR003594">
    <property type="entry name" value="HATPase_dom"/>
</dbReference>
<evidence type="ECO:0000256" key="4">
    <source>
        <dbReference type="ARBA" id="ARBA00022679"/>
    </source>
</evidence>
<dbReference type="VEuPathDB" id="CryptoDB:Cvel_19971"/>
<dbReference type="SMART" id="SM00387">
    <property type="entry name" value="HATPase_c"/>
    <property type="match status" value="1"/>
</dbReference>
<dbReference type="SUPFAM" id="SSF47384">
    <property type="entry name" value="Homodimeric domain of signal transducing histidine kinase"/>
    <property type="match status" value="1"/>
</dbReference>
<feature type="compositionally biased region" description="Polar residues" evidence="6">
    <location>
        <begin position="397"/>
        <end position="406"/>
    </location>
</feature>
<feature type="compositionally biased region" description="Basic and acidic residues" evidence="6">
    <location>
        <begin position="1110"/>
        <end position="1119"/>
    </location>
</feature>
<dbReference type="InterPro" id="IPR004358">
    <property type="entry name" value="Sig_transdc_His_kin-like_C"/>
</dbReference>
<proteinExistence type="predicted"/>
<evidence type="ECO:0000256" key="7">
    <source>
        <dbReference type="SAM" id="Phobius"/>
    </source>
</evidence>
<evidence type="ECO:0000256" key="1">
    <source>
        <dbReference type="ARBA" id="ARBA00000085"/>
    </source>
</evidence>
<keyword evidence="7" id="KW-0472">Membrane</keyword>
<evidence type="ECO:0000256" key="5">
    <source>
        <dbReference type="ARBA" id="ARBA00022777"/>
    </source>
</evidence>
<feature type="compositionally biased region" description="Basic and acidic residues" evidence="6">
    <location>
        <begin position="596"/>
        <end position="606"/>
    </location>
</feature>
<dbReference type="InterPro" id="IPR003661">
    <property type="entry name" value="HisK_dim/P_dom"/>
</dbReference>
<feature type="compositionally biased region" description="Pro residues" evidence="6">
    <location>
        <begin position="331"/>
        <end position="344"/>
    </location>
</feature>
<feature type="compositionally biased region" description="Polar residues" evidence="6">
    <location>
        <begin position="1100"/>
        <end position="1109"/>
    </location>
</feature>
<evidence type="ECO:0000313" key="9">
    <source>
        <dbReference type="EMBL" id="CEM22454.1"/>
    </source>
</evidence>
<feature type="region of interest" description="Disordered" evidence="6">
    <location>
        <begin position="591"/>
        <end position="617"/>
    </location>
</feature>
<feature type="region of interest" description="Disordered" evidence="6">
    <location>
        <begin position="885"/>
        <end position="920"/>
    </location>
</feature>
<feature type="region of interest" description="Disordered" evidence="6">
    <location>
        <begin position="453"/>
        <end position="499"/>
    </location>
</feature>
<dbReference type="AlphaFoldDB" id="A0A0G4G2P3"/>
<keyword evidence="7" id="KW-1133">Transmembrane helix</keyword>
<keyword evidence="7" id="KW-0812">Transmembrane</keyword>
<gene>
    <name evidence="9" type="ORF">Cvel_19971</name>
</gene>
<evidence type="ECO:0000256" key="3">
    <source>
        <dbReference type="ARBA" id="ARBA00022553"/>
    </source>
</evidence>
<dbReference type="InterPro" id="IPR005467">
    <property type="entry name" value="His_kinase_dom"/>
</dbReference>
<dbReference type="SUPFAM" id="SSF55874">
    <property type="entry name" value="ATPase domain of HSP90 chaperone/DNA topoisomerase II/histidine kinase"/>
    <property type="match status" value="1"/>
</dbReference>
<keyword evidence="4" id="KW-0808">Transferase</keyword>
<accession>A0A0G4G2P3</accession>
<feature type="region of interest" description="Disordered" evidence="6">
    <location>
        <begin position="1"/>
        <end position="20"/>
    </location>
</feature>
<feature type="compositionally biased region" description="Polar residues" evidence="6">
    <location>
        <begin position="463"/>
        <end position="475"/>
    </location>
</feature>
<feature type="compositionally biased region" description="Basic and acidic residues" evidence="6">
    <location>
        <begin position="750"/>
        <end position="759"/>
    </location>
</feature>
<feature type="compositionally biased region" description="Gly residues" evidence="6">
    <location>
        <begin position="989"/>
        <end position="999"/>
    </location>
</feature>
<feature type="transmembrane region" description="Helical" evidence="7">
    <location>
        <begin position="103"/>
        <end position="122"/>
    </location>
</feature>
<feature type="compositionally biased region" description="Low complexity" evidence="6">
    <location>
        <begin position="908"/>
        <end position="920"/>
    </location>
</feature>
<feature type="compositionally biased region" description="Polar residues" evidence="6">
    <location>
        <begin position="792"/>
        <end position="804"/>
    </location>
</feature>